<evidence type="ECO:0000313" key="2">
    <source>
        <dbReference type="Proteomes" id="UP001374952"/>
    </source>
</evidence>
<reference evidence="1" key="1">
    <citation type="submission" date="2024-02" db="EMBL/GenBank/DDBJ databases">
        <title>Bacteria isolated from the canopy kelp, Nereocystis luetkeana.</title>
        <authorList>
            <person name="Pfister C.A."/>
            <person name="Younker I.T."/>
            <person name="Light S.H."/>
        </authorList>
    </citation>
    <scope>NUCLEOTIDE SEQUENCE</scope>
    <source>
        <strain evidence="1">TN.2.01</strain>
    </source>
</reference>
<protein>
    <submittedName>
        <fullName evidence="1">GNAT family N-acetyltransferase</fullName>
    </submittedName>
</protein>
<gene>
    <name evidence="1" type="ORF">V6250_16670</name>
</gene>
<evidence type="ECO:0000313" key="1">
    <source>
        <dbReference type="EMBL" id="MEL0605807.1"/>
    </source>
</evidence>
<sequence length="156" mass="17529">MQLVELTPKDPDVVNVFADIDRLINSLYPVATAQSLKIEELNKDNVYAIGLKNEDGIIACGAIVKQNDGTLYGEIRRLYVKPSYRGRGFSRRIMQNLLHYAGETKIPLIRLETGPKQTESISLYEDLGFERCASFGSYKDNPQSVFMELGLSPEPK</sequence>
<dbReference type="EMBL" id="JBAKAX010000022">
    <property type="protein sequence ID" value="MEL0605807.1"/>
    <property type="molecule type" value="Genomic_DNA"/>
</dbReference>
<organism evidence="1 2">
    <name type="scientific">Pseudoalteromonas undina</name>
    <dbReference type="NCBI Taxonomy" id="43660"/>
    <lineage>
        <taxon>Bacteria</taxon>
        <taxon>Pseudomonadati</taxon>
        <taxon>Pseudomonadota</taxon>
        <taxon>Gammaproteobacteria</taxon>
        <taxon>Alteromonadales</taxon>
        <taxon>Pseudoalteromonadaceae</taxon>
        <taxon>Pseudoalteromonas</taxon>
    </lineage>
</organism>
<comment type="caution">
    <text evidence="1">The sequence shown here is derived from an EMBL/GenBank/DDBJ whole genome shotgun (WGS) entry which is preliminary data.</text>
</comment>
<accession>A0ACC6R829</accession>
<keyword evidence="2" id="KW-1185">Reference proteome</keyword>
<proteinExistence type="predicted"/>
<dbReference type="Proteomes" id="UP001374952">
    <property type="component" value="Unassembled WGS sequence"/>
</dbReference>
<name>A0ACC6R829_9GAMM</name>